<sequence length="599" mass="67110">MEGAPSKDGVPTVMMLVAAKWHNFLEMNPHAKKQTEDEVDVDDVWERPLKPKRKRDSRVSKPERKRRQTQNQNQNQKKRVTQTPELGARTRYRTRTDKADGAEDSSRTTTFEDLFPHTDTAGPVSNSEETTTLSENRKEHSATQPAVVVPGLTAVSMWCLTCDARPQALCLMEHLLRGTQAVVREAVQALGAKQDAVALELQRAQECLLMWRALGSAAEARQDAAALRAHTAAAGRVLQAVEGMRQAVEDVCRAELPGAAEPGPQQQSNEALSVPQDSTQPKMEDLLDSEDHEMNEMVADIQLQEAPEDIPTPPLTSRPYLPDECLDVKSLCELEDYSQERVDLVEIPGLLDKVRRLDGVDCSKHPDWCKSLLERVAPRVEWLYVYDAERAHLEVIRHMPALRHLWIHLGFTEGDAPELPLQVEELTLENVLPCHFQSIHRMPFLRKLSLDWSDDPINVASPPLPPHHRGLQWLWVSLRPPSTVLSLAKAHAATLLELRVLCASEGGTPWHFRHLADGLRQCNLAALRRVVLLRGPAPDFPDDTLPHSEESCPQQKRAIKDALRAHGAGQGRRRVVVMCGECDVVPEFPELGELTWIDA</sequence>
<dbReference type="RefSeq" id="XP_034246334.1">
    <property type="nucleotide sequence ID" value="XM_034390443.1"/>
</dbReference>
<dbReference type="RefSeq" id="XP_034246337.1">
    <property type="nucleotide sequence ID" value="XM_034390446.1"/>
</dbReference>
<dbReference type="GeneID" id="117648169"/>
<evidence type="ECO:0000313" key="4">
    <source>
        <dbReference type="RefSeq" id="XP_034246334.1"/>
    </source>
</evidence>
<organism evidence="11">
    <name type="scientific">Thrips palmi</name>
    <name type="common">Melon thrips</name>
    <dbReference type="NCBI Taxonomy" id="161013"/>
    <lineage>
        <taxon>Eukaryota</taxon>
        <taxon>Metazoa</taxon>
        <taxon>Ecdysozoa</taxon>
        <taxon>Arthropoda</taxon>
        <taxon>Hexapoda</taxon>
        <taxon>Insecta</taxon>
        <taxon>Pterygota</taxon>
        <taxon>Neoptera</taxon>
        <taxon>Paraneoptera</taxon>
        <taxon>Thysanoptera</taxon>
        <taxon>Terebrantia</taxon>
        <taxon>Thripoidea</taxon>
        <taxon>Thripidae</taxon>
        <taxon>Thrips</taxon>
    </lineage>
</organism>
<feature type="compositionally biased region" description="Polar residues" evidence="1">
    <location>
        <begin position="123"/>
        <end position="134"/>
    </location>
</feature>
<gene>
    <name evidence="3 4 5 6 7 8 9 10 11 12 13" type="primary">LOC117648169</name>
</gene>
<dbReference type="RefSeq" id="XP_034246343.1">
    <property type="nucleotide sequence ID" value="XM_034390452.1"/>
</dbReference>
<evidence type="ECO:0000313" key="10">
    <source>
        <dbReference type="RefSeq" id="XP_034246341.1"/>
    </source>
</evidence>
<keyword evidence="2" id="KW-1185">Reference proteome</keyword>
<dbReference type="RefSeq" id="XP_034246340.1">
    <property type="nucleotide sequence ID" value="XM_034390449.1"/>
</dbReference>
<evidence type="ECO:0000256" key="1">
    <source>
        <dbReference type="SAM" id="MobiDB-lite"/>
    </source>
</evidence>
<evidence type="ECO:0000313" key="7">
    <source>
        <dbReference type="RefSeq" id="XP_034246337.1"/>
    </source>
</evidence>
<name>A0A6P8ZCG9_THRPL</name>
<evidence type="ECO:0000313" key="9">
    <source>
        <dbReference type="RefSeq" id="XP_034246340.1"/>
    </source>
</evidence>
<evidence type="ECO:0000313" key="5">
    <source>
        <dbReference type="RefSeq" id="XP_034246335.1"/>
    </source>
</evidence>
<evidence type="ECO:0000313" key="8">
    <source>
        <dbReference type="RefSeq" id="XP_034246338.1"/>
    </source>
</evidence>
<evidence type="ECO:0000313" key="2">
    <source>
        <dbReference type="Proteomes" id="UP000515158"/>
    </source>
</evidence>
<feature type="compositionally biased region" description="Basic and acidic residues" evidence="1">
    <location>
        <begin position="94"/>
        <end position="106"/>
    </location>
</feature>
<feature type="region of interest" description="Disordered" evidence="1">
    <location>
        <begin position="257"/>
        <end position="282"/>
    </location>
</feature>
<dbReference type="RefSeq" id="XP_034246342.1">
    <property type="nucleotide sequence ID" value="XM_034390451.1"/>
</dbReference>
<dbReference type="RefSeq" id="XP_034246338.1">
    <property type="nucleotide sequence ID" value="XM_034390447.1"/>
</dbReference>
<proteinExistence type="predicted"/>
<evidence type="ECO:0000313" key="13">
    <source>
        <dbReference type="RefSeq" id="XP_034246344.1"/>
    </source>
</evidence>
<feature type="region of interest" description="Disordered" evidence="1">
    <location>
        <begin position="30"/>
        <end position="142"/>
    </location>
</feature>
<dbReference type="RefSeq" id="XP_034246336.1">
    <property type="nucleotide sequence ID" value="XM_034390445.1"/>
</dbReference>
<evidence type="ECO:0000313" key="3">
    <source>
        <dbReference type="RefSeq" id="XP_034246333.1"/>
    </source>
</evidence>
<evidence type="ECO:0000313" key="11">
    <source>
        <dbReference type="RefSeq" id="XP_034246342.1"/>
    </source>
</evidence>
<dbReference type="RefSeq" id="XP_034246333.1">
    <property type="nucleotide sequence ID" value="XM_034390442.1"/>
</dbReference>
<evidence type="ECO:0000313" key="6">
    <source>
        <dbReference type="RefSeq" id="XP_034246336.1"/>
    </source>
</evidence>
<feature type="compositionally biased region" description="Polar residues" evidence="1">
    <location>
        <begin position="264"/>
        <end position="281"/>
    </location>
</feature>
<dbReference type="RefSeq" id="XP_034246341.1">
    <property type="nucleotide sequence ID" value="XM_034390450.1"/>
</dbReference>
<evidence type="ECO:0000313" key="12">
    <source>
        <dbReference type="RefSeq" id="XP_034246343.1"/>
    </source>
</evidence>
<dbReference type="RefSeq" id="XP_034246344.1">
    <property type="nucleotide sequence ID" value="XM_034390453.1"/>
</dbReference>
<accession>A0A6P8ZCG9</accession>
<reference evidence="3 4" key="1">
    <citation type="submission" date="2025-04" db="UniProtKB">
        <authorList>
            <consortium name="RefSeq"/>
        </authorList>
    </citation>
    <scope>IDENTIFICATION</scope>
    <source>
        <tissue evidence="3 4">Total insect</tissue>
    </source>
</reference>
<dbReference type="AlphaFoldDB" id="A0A6P8ZCG9"/>
<dbReference type="Proteomes" id="UP000515158">
    <property type="component" value="Unplaced"/>
</dbReference>
<dbReference type="KEGG" id="tpal:117648169"/>
<dbReference type="RefSeq" id="XP_034246335.1">
    <property type="nucleotide sequence ID" value="XM_034390444.1"/>
</dbReference>
<protein>
    <submittedName>
        <fullName evidence="3 4">Uncharacterized protein LOC117648169 isoform X1</fullName>
    </submittedName>
</protein>